<feature type="chain" id="PRO_5011750063" evidence="1">
    <location>
        <begin position="19"/>
        <end position="386"/>
    </location>
</feature>
<proteinExistence type="predicted"/>
<keyword evidence="3" id="KW-1185">Reference proteome</keyword>
<dbReference type="OrthoDB" id="6400382at2"/>
<sequence length="386" mass="44719">MKLFIKLTLLVMCFYLQACVTTKEVPLSSVSDSFSKKDPKLTIFKFNQLLEKALNEQDTEFLKQQLNIKAINKKIHLKHPYLLNTQNKAYKLSNTLATNYLSALMGVSNLFTWQYLFSTTDIDGDYIAHYRLNSDEGYNYLDIYLTHDDFKIVDQHSLSFEYSAIDFVYQISELMLNTARDKELQHEVKSLKELFSAIKKGDFDTFQSIYKELDSSLKKELVIGEFLLRMMGKLPAIQAQLFWPEVVKFYEKINKDSLSFEGHYFEKKNYMKAIKSIFTLPEHALQDSKMQSELALLYAYEKSFERSYAAATNAIIAEPYNTEAFIVLLQVSFISKNYAISLDVIDVLNAKFNFKMTEEEIKTLEEASGFLTSEVYATWLSNQVSS</sequence>
<evidence type="ECO:0000313" key="2">
    <source>
        <dbReference type="EMBL" id="SFD15095.1"/>
    </source>
</evidence>
<feature type="signal peptide" evidence="1">
    <location>
        <begin position="1"/>
        <end position="18"/>
    </location>
</feature>
<dbReference type="RefSeq" id="WP_091987942.1">
    <property type="nucleotide sequence ID" value="NZ_FOLO01000036.1"/>
</dbReference>
<protein>
    <submittedName>
        <fullName evidence="2">Uncharacterized protein</fullName>
    </submittedName>
</protein>
<evidence type="ECO:0000313" key="3">
    <source>
        <dbReference type="Proteomes" id="UP000198862"/>
    </source>
</evidence>
<reference evidence="2 3" key="1">
    <citation type="submission" date="2016-10" db="EMBL/GenBank/DDBJ databases">
        <authorList>
            <person name="de Groot N.N."/>
        </authorList>
    </citation>
    <scope>NUCLEOTIDE SEQUENCE [LARGE SCALE GENOMIC DNA]</scope>
    <source>
        <strain evidence="2 3">DSM 6059</strain>
    </source>
</reference>
<keyword evidence="1" id="KW-0732">Signal</keyword>
<evidence type="ECO:0000256" key="1">
    <source>
        <dbReference type="SAM" id="SignalP"/>
    </source>
</evidence>
<dbReference type="AlphaFoldDB" id="A0A1I1PZC8"/>
<dbReference type="EMBL" id="FOLO01000036">
    <property type="protein sequence ID" value="SFD15095.1"/>
    <property type="molecule type" value="Genomic_DNA"/>
</dbReference>
<gene>
    <name evidence="2" type="ORF">SAMN02745724_03677</name>
</gene>
<name>A0A1I1PZC8_9GAMM</name>
<accession>A0A1I1PZC8</accession>
<dbReference type="Proteomes" id="UP000198862">
    <property type="component" value="Unassembled WGS sequence"/>
</dbReference>
<organism evidence="2 3">
    <name type="scientific">Pseudoalteromonas denitrificans DSM 6059</name>
    <dbReference type="NCBI Taxonomy" id="1123010"/>
    <lineage>
        <taxon>Bacteria</taxon>
        <taxon>Pseudomonadati</taxon>
        <taxon>Pseudomonadota</taxon>
        <taxon>Gammaproteobacteria</taxon>
        <taxon>Alteromonadales</taxon>
        <taxon>Pseudoalteromonadaceae</taxon>
        <taxon>Pseudoalteromonas</taxon>
    </lineage>
</organism>